<protein>
    <submittedName>
        <fullName evidence="2">Uncharacterized protein</fullName>
    </submittedName>
</protein>
<dbReference type="EnsemblPlants" id="LPERR11G05550.1">
    <property type="protein sequence ID" value="LPERR11G05550.1"/>
    <property type="gene ID" value="LPERR11G05550"/>
</dbReference>
<name>A0A0D9XQ59_9ORYZ</name>
<sequence length="118" mass="12950">MLPANPSCRSSAPSPPPHLRAPLRRARLVGIRRRRCTNPSRLLVRSDPPRSPRRSRRTAQTPITTLLPPKPRHPITLLRPLSFWLGFSTSGLLEGGCSPVAVTCCCEVKGAAIVVLWS</sequence>
<feature type="region of interest" description="Disordered" evidence="1">
    <location>
        <begin position="1"/>
        <end position="24"/>
    </location>
</feature>
<dbReference type="Gramene" id="LPERR11G05550.1">
    <property type="protein sequence ID" value="LPERR11G05550.1"/>
    <property type="gene ID" value="LPERR11G05550"/>
</dbReference>
<dbReference type="HOGENOM" id="CLU_2076495_0_0_1"/>
<reference evidence="2" key="3">
    <citation type="submission" date="2015-04" db="UniProtKB">
        <authorList>
            <consortium name="EnsemblPlants"/>
        </authorList>
    </citation>
    <scope>IDENTIFICATION</scope>
</reference>
<feature type="region of interest" description="Disordered" evidence="1">
    <location>
        <begin position="40"/>
        <end position="69"/>
    </location>
</feature>
<organism evidence="2 3">
    <name type="scientific">Leersia perrieri</name>
    <dbReference type="NCBI Taxonomy" id="77586"/>
    <lineage>
        <taxon>Eukaryota</taxon>
        <taxon>Viridiplantae</taxon>
        <taxon>Streptophyta</taxon>
        <taxon>Embryophyta</taxon>
        <taxon>Tracheophyta</taxon>
        <taxon>Spermatophyta</taxon>
        <taxon>Magnoliopsida</taxon>
        <taxon>Liliopsida</taxon>
        <taxon>Poales</taxon>
        <taxon>Poaceae</taxon>
        <taxon>BOP clade</taxon>
        <taxon>Oryzoideae</taxon>
        <taxon>Oryzeae</taxon>
        <taxon>Oryzinae</taxon>
        <taxon>Leersia</taxon>
    </lineage>
</organism>
<evidence type="ECO:0000256" key="1">
    <source>
        <dbReference type="SAM" id="MobiDB-lite"/>
    </source>
</evidence>
<feature type="compositionally biased region" description="Low complexity" evidence="1">
    <location>
        <begin position="1"/>
        <end position="12"/>
    </location>
</feature>
<dbReference type="Proteomes" id="UP000032180">
    <property type="component" value="Chromosome 11"/>
</dbReference>
<dbReference type="AlphaFoldDB" id="A0A0D9XQ59"/>
<keyword evidence="3" id="KW-1185">Reference proteome</keyword>
<evidence type="ECO:0000313" key="2">
    <source>
        <dbReference type="EnsemblPlants" id="LPERR11G05550.1"/>
    </source>
</evidence>
<accession>A0A0D9XQ59</accession>
<evidence type="ECO:0000313" key="3">
    <source>
        <dbReference type="Proteomes" id="UP000032180"/>
    </source>
</evidence>
<reference evidence="3" key="2">
    <citation type="submission" date="2013-12" db="EMBL/GenBank/DDBJ databases">
        <authorList>
            <person name="Yu Y."/>
            <person name="Lee S."/>
            <person name="de Baynast K."/>
            <person name="Wissotski M."/>
            <person name="Liu L."/>
            <person name="Talag J."/>
            <person name="Goicoechea J."/>
            <person name="Angelova A."/>
            <person name="Jetty R."/>
            <person name="Kudrna D."/>
            <person name="Golser W."/>
            <person name="Rivera L."/>
            <person name="Zhang J."/>
            <person name="Wing R."/>
        </authorList>
    </citation>
    <scope>NUCLEOTIDE SEQUENCE</scope>
</reference>
<reference evidence="2 3" key="1">
    <citation type="submission" date="2012-08" db="EMBL/GenBank/DDBJ databases">
        <title>Oryza genome evolution.</title>
        <authorList>
            <person name="Wing R.A."/>
        </authorList>
    </citation>
    <scope>NUCLEOTIDE SEQUENCE</scope>
</reference>
<proteinExistence type="predicted"/>